<protein>
    <submittedName>
        <fullName evidence="2">DUF1376 domain-containing protein</fullName>
    </submittedName>
</protein>
<reference evidence="2 3" key="1">
    <citation type="submission" date="2020-10" db="EMBL/GenBank/DDBJ databases">
        <title>Phylogeny of dyella-like bacteria.</title>
        <authorList>
            <person name="Fu J."/>
        </authorList>
    </citation>
    <scope>NUCLEOTIDE SEQUENCE [LARGE SCALE GENOMIC DNA]</scope>
    <source>
        <strain evidence="2 3">KACC 19113</strain>
    </source>
</reference>
<gene>
    <name evidence="2" type="ORF">ISP25_07565</name>
</gene>
<dbReference type="Proteomes" id="UP001620339">
    <property type="component" value="Unassembled WGS sequence"/>
</dbReference>
<dbReference type="InterPro" id="IPR010781">
    <property type="entry name" value="DUF1376"/>
</dbReference>
<dbReference type="RefSeq" id="WP_404612933.1">
    <property type="nucleotide sequence ID" value="NZ_JADIKK010000008.1"/>
</dbReference>
<accession>A0ABW8J5N2</accession>
<name>A0ABW8J5N2_9GAMM</name>
<feature type="compositionally biased region" description="Basic and acidic residues" evidence="1">
    <location>
        <begin position="325"/>
        <end position="344"/>
    </location>
</feature>
<feature type="region of interest" description="Disordered" evidence="1">
    <location>
        <begin position="160"/>
        <end position="224"/>
    </location>
</feature>
<evidence type="ECO:0000256" key="1">
    <source>
        <dbReference type="SAM" id="MobiDB-lite"/>
    </source>
</evidence>
<sequence>MTSPLVPSEVDLRGMPWMPLDTVRLIDSDLFALSTGDEFKAAVALWCKSWTQVPAASLPNDDRILAHLSGTASRWKRVKAMCMRGWVLCDDGRFYHPVIAEKALEAWKEREEFQDRQENESTRLQNFRAEHKALRRALRAHGIVLPFDTKIDVLRERVANLPETKPETETETQPETETFQNGNGCNAPAMAKTGTGTVKDQEQKASPHAPLSQDPPARPSSPTEAGRACLLMRQAGCVQTNPSHPDLLAALAEGVTPQALRDTAAEGVAAGKAKPFAWAIQTARSRHAEGASALPAGPPRTARAAAPSKTLQGIHALQELGNGHTRLDSPRDRPGLDAPRDAEP</sequence>
<evidence type="ECO:0000313" key="3">
    <source>
        <dbReference type="Proteomes" id="UP001620339"/>
    </source>
</evidence>
<dbReference type="EMBL" id="JADIKK010000008">
    <property type="protein sequence ID" value="MFK2876919.1"/>
    <property type="molecule type" value="Genomic_DNA"/>
</dbReference>
<organism evidence="2 3">
    <name type="scientific">Rhodanobacter hydrolyticus</name>
    <dbReference type="NCBI Taxonomy" id="2250595"/>
    <lineage>
        <taxon>Bacteria</taxon>
        <taxon>Pseudomonadati</taxon>
        <taxon>Pseudomonadota</taxon>
        <taxon>Gammaproteobacteria</taxon>
        <taxon>Lysobacterales</taxon>
        <taxon>Rhodanobacteraceae</taxon>
        <taxon>Rhodanobacter</taxon>
    </lineage>
</organism>
<feature type="compositionally biased region" description="Low complexity" evidence="1">
    <location>
        <begin position="293"/>
        <end position="307"/>
    </location>
</feature>
<proteinExistence type="predicted"/>
<evidence type="ECO:0000313" key="2">
    <source>
        <dbReference type="EMBL" id="MFK2876919.1"/>
    </source>
</evidence>
<comment type="caution">
    <text evidence="2">The sequence shown here is derived from an EMBL/GenBank/DDBJ whole genome shotgun (WGS) entry which is preliminary data.</text>
</comment>
<keyword evidence="3" id="KW-1185">Reference proteome</keyword>
<feature type="region of interest" description="Disordered" evidence="1">
    <location>
        <begin position="289"/>
        <end position="344"/>
    </location>
</feature>
<dbReference type="Pfam" id="PF07120">
    <property type="entry name" value="DUF1376"/>
    <property type="match status" value="1"/>
</dbReference>